<dbReference type="GO" id="GO:0016491">
    <property type="term" value="F:oxidoreductase activity"/>
    <property type="evidence" value="ECO:0007669"/>
    <property type="project" value="InterPro"/>
</dbReference>
<sequence length="311" mass="36745">MQIYFRTVPIYFWIFTIWCMSKVYQYMFNEDQTIWELIWKKSLKLFGDDEYSLFVNGILATSTIVLVSLMTIYSIFDFTLKPDFIRKYKINPKSNEPPDVKKFMKVLLCASFTGVFLTKPGFMAVYYAFKWRGFPNIHILPNITTVMITCFINDHIYDIANYTVHRTLHHKLLYKHIHKMHHEFISSIAIALIHAHPIEHLFSNIFPIAIVPFVLRCHISTAWIWVMVLLASSIIEHSGYHLPFINSTEFHDFHHVKFDSNYSTLGLMDRIFGTDKAYRNSINAKRDKLLLSFKSTRELYPDEDSKVMKNQ</sequence>
<keyword evidence="8" id="KW-1185">Reference proteome</keyword>
<keyword evidence="4 5" id="KW-0472">Membrane</keyword>
<protein>
    <recommendedName>
        <fullName evidence="6">Fatty acid hydroxylase domain-containing protein</fullName>
    </recommendedName>
</protein>
<accession>A0A9N9S712</accession>
<dbReference type="EMBL" id="OU895879">
    <property type="protein sequence ID" value="CAG9809403.1"/>
    <property type="molecule type" value="Genomic_DNA"/>
</dbReference>
<feature type="transmembrane region" description="Helical" evidence="5">
    <location>
        <begin position="7"/>
        <end position="27"/>
    </location>
</feature>
<organism evidence="7 8">
    <name type="scientific">Chironomus riparius</name>
    <dbReference type="NCBI Taxonomy" id="315576"/>
    <lineage>
        <taxon>Eukaryota</taxon>
        <taxon>Metazoa</taxon>
        <taxon>Ecdysozoa</taxon>
        <taxon>Arthropoda</taxon>
        <taxon>Hexapoda</taxon>
        <taxon>Insecta</taxon>
        <taxon>Pterygota</taxon>
        <taxon>Neoptera</taxon>
        <taxon>Endopterygota</taxon>
        <taxon>Diptera</taxon>
        <taxon>Nematocera</taxon>
        <taxon>Chironomoidea</taxon>
        <taxon>Chironomidae</taxon>
        <taxon>Chironominae</taxon>
        <taxon>Chironomus</taxon>
    </lineage>
</organism>
<feature type="transmembrane region" description="Helical" evidence="5">
    <location>
        <begin position="53"/>
        <end position="76"/>
    </location>
</feature>
<comment type="subcellular location">
    <subcellularLocation>
        <location evidence="1">Membrane</location>
    </subcellularLocation>
</comment>
<dbReference type="GO" id="GO:0008610">
    <property type="term" value="P:lipid biosynthetic process"/>
    <property type="evidence" value="ECO:0007669"/>
    <property type="project" value="InterPro"/>
</dbReference>
<evidence type="ECO:0000256" key="2">
    <source>
        <dbReference type="ARBA" id="ARBA00022692"/>
    </source>
</evidence>
<reference evidence="7" key="2">
    <citation type="submission" date="2022-10" db="EMBL/GenBank/DDBJ databases">
        <authorList>
            <consortium name="ENA_rothamsted_submissions"/>
            <consortium name="culmorum"/>
            <person name="King R."/>
        </authorList>
    </citation>
    <scope>NUCLEOTIDE SEQUENCE</scope>
</reference>
<dbReference type="PANTHER" id="PTHR11863">
    <property type="entry name" value="STEROL DESATURASE"/>
    <property type="match status" value="1"/>
</dbReference>
<evidence type="ECO:0000256" key="4">
    <source>
        <dbReference type="ARBA" id="ARBA00023136"/>
    </source>
</evidence>
<dbReference type="InterPro" id="IPR006694">
    <property type="entry name" value="Fatty_acid_hydroxylase"/>
</dbReference>
<evidence type="ECO:0000259" key="6">
    <source>
        <dbReference type="Pfam" id="PF04116"/>
    </source>
</evidence>
<dbReference type="InterPro" id="IPR050307">
    <property type="entry name" value="Sterol_Desaturase_Related"/>
</dbReference>
<keyword evidence="3 5" id="KW-1133">Transmembrane helix</keyword>
<dbReference type="OrthoDB" id="408954at2759"/>
<dbReference type="AlphaFoldDB" id="A0A9N9S712"/>
<evidence type="ECO:0000256" key="5">
    <source>
        <dbReference type="SAM" id="Phobius"/>
    </source>
</evidence>
<name>A0A9N9S712_9DIPT</name>
<gene>
    <name evidence="7" type="ORF">CHIRRI_LOCUS12229</name>
</gene>
<reference evidence="7" key="1">
    <citation type="submission" date="2022-01" db="EMBL/GenBank/DDBJ databases">
        <authorList>
            <person name="King R."/>
        </authorList>
    </citation>
    <scope>NUCLEOTIDE SEQUENCE</scope>
</reference>
<proteinExistence type="predicted"/>
<evidence type="ECO:0000256" key="1">
    <source>
        <dbReference type="ARBA" id="ARBA00004370"/>
    </source>
</evidence>
<dbReference type="GO" id="GO:0005506">
    <property type="term" value="F:iron ion binding"/>
    <property type="evidence" value="ECO:0007669"/>
    <property type="project" value="InterPro"/>
</dbReference>
<dbReference type="GO" id="GO:0016020">
    <property type="term" value="C:membrane"/>
    <property type="evidence" value="ECO:0007669"/>
    <property type="project" value="UniProtKB-SubCell"/>
</dbReference>
<evidence type="ECO:0000313" key="8">
    <source>
        <dbReference type="Proteomes" id="UP001153620"/>
    </source>
</evidence>
<feature type="domain" description="Fatty acid hydroxylase" evidence="6">
    <location>
        <begin position="156"/>
        <end position="274"/>
    </location>
</feature>
<evidence type="ECO:0000313" key="7">
    <source>
        <dbReference type="EMBL" id="CAG9809403.1"/>
    </source>
</evidence>
<evidence type="ECO:0000256" key="3">
    <source>
        <dbReference type="ARBA" id="ARBA00022989"/>
    </source>
</evidence>
<dbReference type="Pfam" id="PF04116">
    <property type="entry name" value="FA_hydroxylase"/>
    <property type="match status" value="1"/>
</dbReference>
<dbReference type="Proteomes" id="UP001153620">
    <property type="component" value="Chromosome 3"/>
</dbReference>
<feature type="transmembrane region" description="Helical" evidence="5">
    <location>
        <begin position="106"/>
        <end position="129"/>
    </location>
</feature>
<keyword evidence="2 5" id="KW-0812">Transmembrane</keyword>